<dbReference type="AlphaFoldDB" id="A0A931DEX1"/>
<evidence type="ECO:0000313" key="1">
    <source>
        <dbReference type="EMBL" id="MBG6089849.1"/>
    </source>
</evidence>
<dbReference type="Proteomes" id="UP000614047">
    <property type="component" value="Unassembled WGS sequence"/>
</dbReference>
<protein>
    <submittedName>
        <fullName evidence="1">Uncharacterized protein</fullName>
    </submittedName>
</protein>
<comment type="caution">
    <text evidence="1">The sequence shown here is derived from an EMBL/GenBank/DDBJ whole genome shotgun (WGS) entry which is preliminary data.</text>
</comment>
<reference evidence="1" key="1">
    <citation type="submission" date="2020-11" db="EMBL/GenBank/DDBJ databases">
        <title>Sequencing the genomes of 1000 actinobacteria strains.</title>
        <authorList>
            <person name="Klenk H.-P."/>
        </authorList>
    </citation>
    <scope>NUCLEOTIDE SEQUENCE</scope>
    <source>
        <strain evidence="1">DSM 43175</strain>
    </source>
</reference>
<proteinExistence type="predicted"/>
<evidence type="ECO:0000313" key="2">
    <source>
        <dbReference type="Proteomes" id="UP000614047"/>
    </source>
</evidence>
<name>A0A931DEX1_9ACTN</name>
<organism evidence="1 2">
    <name type="scientific">Actinomadura viridis</name>
    <dbReference type="NCBI Taxonomy" id="58110"/>
    <lineage>
        <taxon>Bacteria</taxon>
        <taxon>Bacillati</taxon>
        <taxon>Actinomycetota</taxon>
        <taxon>Actinomycetes</taxon>
        <taxon>Streptosporangiales</taxon>
        <taxon>Thermomonosporaceae</taxon>
        <taxon>Actinomadura</taxon>
    </lineage>
</organism>
<accession>A0A931DEX1</accession>
<gene>
    <name evidence="1" type="ORF">IW256_003962</name>
</gene>
<keyword evidence="2" id="KW-1185">Reference proteome</keyword>
<sequence length="82" mass="9166">MPASLRDKAANRASLYRRSIAEKQAAGDFKGALHEANRWLLEELAKVRRQRPHEAAAVDAELTEKLAQLAEAVPFFRPARKG</sequence>
<dbReference type="EMBL" id="JADOUA010000001">
    <property type="protein sequence ID" value="MBG6089849.1"/>
    <property type="molecule type" value="Genomic_DNA"/>
</dbReference>
<dbReference type="RefSeq" id="WP_197012392.1">
    <property type="nucleotide sequence ID" value="NZ_BAABES010000010.1"/>
</dbReference>